<protein>
    <recommendedName>
        <fullName evidence="6">Extracellular Endonuclease subunit A domain-containing protein</fullName>
    </recommendedName>
</protein>
<dbReference type="Pfam" id="PF01663">
    <property type="entry name" value="Phosphodiest"/>
    <property type="match status" value="1"/>
</dbReference>
<dbReference type="Gene3D" id="3.40.570.10">
    <property type="entry name" value="Extracellular Endonuclease, subunit A"/>
    <property type="match status" value="1"/>
</dbReference>
<dbReference type="Gene3D" id="3.40.720.10">
    <property type="entry name" value="Alkaline Phosphatase, subunit A"/>
    <property type="match status" value="1"/>
</dbReference>
<keyword evidence="1" id="KW-0378">Hydrolase</keyword>
<dbReference type="Gene3D" id="3.30.1360.180">
    <property type="match status" value="1"/>
</dbReference>
<sequence>MIFFLILASLVFIDYARAADLNNSFQNPPKYKWAGCENLGKCKLDGFAKPTLLILSFDGFAKEYLERKIVKSLELIAECGVRADTVYPSFPSKTFPNHYTMVTGLYPESHGITDNNVFDPKISPDLLAMRKSEAEKYYEGEAIWSAYKRLTGRPAHCLFWVGCYFNNTGYKPDISPDYNQELPLQERINTLISWLKLPAEDRPGLITAYLHQPDAAGHKQKDIDEALEDVNRYIDALMENLYDEGLLECMNLVIVSDHGMQVLNKTIEVEDYVDMKGLVLSKGVVARIHLNGTDKTIDEVTDEIRCKVDGIKVNTVKDIPVRKHYSKSTRVGDLIIEGKAGTTFYKSATDGGDHGNDYYNENMHTVMFARGPSFRKNVKAPPFQNVQYMNLWLSLLGLEGAVKNNGTIGFFDSILKNPPIRENNWNSMEECPTFGSADVLPCNERPSNVWKKLSTHLNSCPSIRNLPLYSTDHCFQSNCDTVLMVHKKEDSRRAVIETLSRSSSSKKSRSSDGNFSYINTKYSSECPIFKGNQTFFTAGFEEINKLASAQYEFPERFLKNIFLPLSIKTEEYLNRFGTLFVISGLSADSNLDGISDIQVSENPTHFYRIIITCTGSWLSKNPPLCKKYDEMKVLAFVFPILDGKSTMDCMVSKVVALRKTKRKLQSSDEVLLDYTSTIEDVERMAGIQFQIGALSHQQNVWLRRNITTSLW</sequence>
<keyword evidence="5" id="KW-1185">Reference proteome</keyword>
<dbReference type="InterPro" id="IPR044929">
    <property type="entry name" value="DNA/RNA_non-sp_Endonuclease_sf"/>
</dbReference>
<dbReference type="GO" id="GO:0055120">
    <property type="term" value="C:striated muscle dense body"/>
    <property type="evidence" value="ECO:0007669"/>
    <property type="project" value="TreeGrafter"/>
</dbReference>
<evidence type="ECO:0000256" key="2">
    <source>
        <dbReference type="ARBA" id="ARBA00023180"/>
    </source>
</evidence>
<name>A0A2G5TGA2_9PELO</name>
<evidence type="ECO:0008006" key="6">
    <source>
        <dbReference type="Google" id="ProtNLM"/>
    </source>
</evidence>
<comment type="caution">
    <text evidence="4">The sequence shown here is derived from an EMBL/GenBank/DDBJ whole genome shotgun (WGS) entry which is preliminary data.</text>
</comment>
<evidence type="ECO:0000313" key="5">
    <source>
        <dbReference type="Proteomes" id="UP000230233"/>
    </source>
</evidence>
<dbReference type="EMBL" id="PDUG01000005">
    <property type="protein sequence ID" value="PIC26365.1"/>
    <property type="molecule type" value="Genomic_DNA"/>
</dbReference>
<gene>
    <name evidence="4" type="primary">Cni-C27A7.3</name>
    <name evidence="4" type="synonym">Cnig_chr_V.g18960</name>
    <name evidence="4" type="ORF">B9Z55_018960</name>
</gene>
<dbReference type="InterPro" id="IPR017850">
    <property type="entry name" value="Alkaline_phosphatase_core_sf"/>
</dbReference>
<feature type="signal peptide" evidence="3">
    <location>
        <begin position="1"/>
        <end position="18"/>
    </location>
</feature>
<dbReference type="CDD" id="cd16018">
    <property type="entry name" value="Enpp"/>
    <property type="match status" value="1"/>
</dbReference>
<dbReference type="GO" id="GO:0016787">
    <property type="term" value="F:hydrolase activity"/>
    <property type="evidence" value="ECO:0007669"/>
    <property type="project" value="UniProtKB-KW"/>
</dbReference>
<keyword evidence="3" id="KW-0732">Signal</keyword>
<keyword evidence="2" id="KW-0325">Glycoprotein</keyword>
<dbReference type="GO" id="GO:0016529">
    <property type="term" value="C:sarcoplasmic reticulum"/>
    <property type="evidence" value="ECO:0007669"/>
    <property type="project" value="TreeGrafter"/>
</dbReference>
<dbReference type="STRING" id="1611254.A0A2G5TGA2"/>
<organism evidence="4 5">
    <name type="scientific">Caenorhabditis nigoni</name>
    <dbReference type="NCBI Taxonomy" id="1611254"/>
    <lineage>
        <taxon>Eukaryota</taxon>
        <taxon>Metazoa</taxon>
        <taxon>Ecdysozoa</taxon>
        <taxon>Nematoda</taxon>
        <taxon>Chromadorea</taxon>
        <taxon>Rhabditida</taxon>
        <taxon>Rhabditina</taxon>
        <taxon>Rhabditomorpha</taxon>
        <taxon>Rhabditoidea</taxon>
        <taxon>Rhabditidae</taxon>
        <taxon>Peloderinae</taxon>
        <taxon>Caenorhabditis</taxon>
    </lineage>
</organism>
<reference evidence="5" key="1">
    <citation type="submission" date="2017-10" db="EMBL/GenBank/DDBJ databases">
        <title>Rapid genome shrinkage in a self-fertile nematode reveals novel sperm competition proteins.</title>
        <authorList>
            <person name="Yin D."/>
            <person name="Schwarz E.M."/>
            <person name="Thomas C.G."/>
            <person name="Felde R.L."/>
            <person name="Korf I.F."/>
            <person name="Cutter A.D."/>
            <person name="Schartner C.M."/>
            <person name="Ralston E.J."/>
            <person name="Meyer B.J."/>
            <person name="Haag E.S."/>
        </authorList>
    </citation>
    <scope>NUCLEOTIDE SEQUENCE [LARGE SCALE GENOMIC DNA]</scope>
    <source>
        <strain evidence="5">JU1422</strain>
    </source>
</reference>
<evidence type="ECO:0000256" key="1">
    <source>
        <dbReference type="ARBA" id="ARBA00022801"/>
    </source>
</evidence>
<dbReference type="Proteomes" id="UP000230233">
    <property type="component" value="Chromosome V"/>
</dbReference>
<accession>A0A2G5TGA2</accession>
<dbReference type="OrthoDB" id="415411at2759"/>
<evidence type="ECO:0000313" key="4">
    <source>
        <dbReference type="EMBL" id="PIC26365.1"/>
    </source>
</evidence>
<evidence type="ECO:0000256" key="3">
    <source>
        <dbReference type="SAM" id="SignalP"/>
    </source>
</evidence>
<dbReference type="PANTHER" id="PTHR10151:SF114">
    <property type="entry name" value="ECTONUCLEOTIDE PYROPHOSPHATASE_PHOSPHODIESTERASE C27A7.3"/>
    <property type="match status" value="1"/>
</dbReference>
<dbReference type="InterPro" id="IPR002591">
    <property type="entry name" value="Phosphodiest/P_Trfase"/>
</dbReference>
<dbReference type="PANTHER" id="PTHR10151">
    <property type="entry name" value="ECTONUCLEOTIDE PYROPHOSPHATASE/PHOSPHODIESTERASE"/>
    <property type="match status" value="1"/>
</dbReference>
<dbReference type="SUPFAM" id="SSF53649">
    <property type="entry name" value="Alkaline phosphatase-like"/>
    <property type="match status" value="1"/>
</dbReference>
<dbReference type="AlphaFoldDB" id="A0A2G5TGA2"/>
<dbReference type="GO" id="GO:0031674">
    <property type="term" value="C:I band"/>
    <property type="evidence" value="ECO:0007669"/>
    <property type="project" value="TreeGrafter"/>
</dbReference>
<feature type="chain" id="PRO_5013727722" description="Extracellular Endonuclease subunit A domain-containing protein" evidence="3">
    <location>
        <begin position="19"/>
        <end position="711"/>
    </location>
</feature>
<proteinExistence type="predicted"/>